<evidence type="ECO:0000256" key="2">
    <source>
        <dbReference type="ARBA" id="ARBA00004718"/>
    </source>
</evidence>
<dbReference type="PROSITE" id="PS51044">
    <property type="entry name" value="ZF_SP_RING"/>
    <property type="match status" value="2"/>
</dbReference>
<dbReference type="InterPro" id="IPR003034">
    <property type="entry name" value="SAP_dom"/>
</dbReference>
<evidence type="ECO:0000256" key="4">
    <source>
        <dbReference type="ARBA" id="ARBA00022679"/>
    </source>
</evidence>
<evidence type="ECO:0000256" key="11">
    <source>
        <dbReference type="SAM" id="MobiDB-lite"/>
    </source>
</evidence>
<evidence type="ECO:0000256" key="10">
    <source>
        <dbReference type="PROSITE-ProRule" id="PRU00452"/>
    </source>
</evidence>
<dbReference type="Gene3D" id="1.10.720.30">
    <property type="entry name" value="SAP domain"/>
    <property type="match status" value="1"/>
</dbReference>
<evidence type="ECO:0000256" key="8">
    <source>
        <dbReference type="ARBA" id="ARBA00022833"/>
    </source>
</evidence>
<evidence type="ECO:0000256" key="9">
    <source>
        <dbReference type="ARBA" id="ARBA00023242"/>
    </source>
</evidence>
<evidence type="ECO:0000259" key="13">
    <source>
        <dbReference type="PROSITE" id="PS51044"/>
    </source>
</evidence>
<protein>
    <submittedName>
        <fullName evidence="15">Uncharacterized protein</fullName>
    </submittedName>
</protein>
<dbReference type="UniPathway" id="UPA00886"/>
<dbReference type="InterPro" id="IPR013083">
    <property type="entry name" value="Znf_RING/FYVE/PHD"/>
</dbReference>
<dbReference type="GO" id="GO:0000785">
    <property type="term" value="C:chromatin"/>
    <property type="evidence" value="ECO:0007669"/>
    <property type="project" value="TreeGrafter"/>
</dbReference>
<feature type="compositionally biased region" description="Low complexity" evidence="11">
    <location>
        <begin position="105"/>
        <end position="133"/>
    </location>
</feature>
<dbReference type="AlphaFoldDB" id="A0A814APR4"/>
<dbReference type="Pfam" id="PF02891">
    <property type="entry name" value="zf-MIZ"/>
    <property type="match status" value="2"/>
</dbReference>
<sequence length="1082" mass="123705">MHASMVTTSNNNTIRLSQEHRARLRQVVNELTDNQLRLFLTNHFQAITNTPLNNQFQHHSRVQLIQQCFILIDNDYSVDLEQTLYALRQKRFPNEYQQSYRAPLAPQQQAQQQNYTTSYNQPQRQQQQQQQQQAYYYTPQNIQYNIQSNYHYPPATNVSQPLRQIRPNATAVVLNHQPSNARPQQATYFPSIVSRQAYVQQPSTPAVHTNGSTTNNVRYQIPILLPPPPPTVPQSANIPRTVPSSPTPALKVVHKTLPFYRPLSCIQELYQIFRYDNYRKQYFYQGDFLIPFEVCNQLALSYDYDADLDIHKTSKCLIMRLVRIDQPPISNGKYDDNLPPNLVVQINSHNLANLPVPKPCPRQQPDLIRVGREIDITSYCMFNPELKNEVSITWSYRPENTALHSQYSNAQFALHIFVVQHLTIDDLYEQIKNKTARFYREDLAKLVAKALATDRDLGLEVSDQKLKLRCPIDQRRLRLPTRATTCQHLQCFDLTNYITLNEKAGKWICPVCNKSALFDDLQIDSYTESILNSMENETIDEISIDSNLNWKPVSLASTSLAIEQNYRKVSDVHDIILDDEMDEKYSHHSIDCKANIQLLPSAARELSDIMNTLTDEQRYIQLQLLSINDLQTLLTFAGQSRTGKRQELIERCHSLIKSSITIRDKCEELHNKRFGQGDKPTIPYPKDSTNTIRTGHHVHNNQLQNLDIRFAPFTFNEDVCVISPPHTVGSTKQSTNGPQSLVNLYFLLSAQQASDVATSTYFNTDQSKIEYRKQILLRFTTIGGDSMNSGINAPDKLPPNLYVIVNNRVVPLPQPKPTAKPNSDVIRPGRPIEITEYCRLCPLISNLIEISWYTQDVSTPSPNYVAAVFLTERKTVPQLLARLSRPSAIRPATETQRTITQILSVPQTPQGTDNDLEVASTSLRLPLDCPAMRIRMRMPGRALTCKHVHCFDLEGYLRMNEKKPTWLCPVCNKPALYTDLFVDQFFIDVISKCPSDTKAIEYEPNGQWKPVGEEKPSRRAQREKEAYKAAQAAKTTNGKSVAEAEHSPNDDSDDDRSRTKSIDRSSAPPVQDDIPVIELDDD</sequence>
<keyword evidence="6 10" id="KW-0863">Zinc-finger</keyword>
<feature type="domain" description="SP-RING-type" evidence="13">
    <location>
        <begin position="453"/>
        <end position="536"/>
    </location>
</feature>
<keyword evidence="8" id="KW-0862">Zinc</keyword>
<dbReference type="Gene3D" id="2.60.120.780">
    <property type="entry name" value="PINIT domain"/>
    <property type="match status" value="2"/>
</dbReference>
<evidence type="ECO:0000313" key="15">
    <source>
        <dbReference type="EMBL" id="CAF0916567.1"/>
    </source>
</evidence>
<dbReference type="GO" id="GO:0003712">
    <property type="term" value="F:transcription coregulator activity"/>
    <property type="evidence" value="ECO:0007669"/>
    <property type="project" value="TreeGrafter"/>
</dbReference>
<dbReference type="EMBL" id="CAJNOJ010000037">
    <property type="protein sequence ID" value="CAF0916567.1"/>
    <property type="molecule type" value="Genomic_DNA"/>
</dbReference>
<dbReference type="GO" id="GO:0016925">
    <property type="term" value="P:protein sumoylation"/>
    <property type="evidence" value="ECO:0007669"/>
    <property type="project" value="UniProtKB-UniPathway"/>
</dbReference>
<evidence type="ECO:0000259" key="12">
    <source>
        <dbReference type="PROSITE" id="PS50800"/>
    </source>
</evidence>
<feature type="region of interest" description="Disordered" evidence="11">
    <location>
        <begin position="103"/>
        <end position="133"/>
    </location>
</feature>
<accession>A0A814APR4</accession>
<feature type="compositionally biased region" description="Basic and acidic residues" evidence="11">
    <location>
        <begin position="1011"/>
        <end position="1027"/>
    </location>
</feature>
<name>A0A814APR4_ADIRI</name>
<dbReference type="Gene3D" id="3.30.40.10">
    <property type="entry name" value="Zinc/RING finger domain, C3HC4 (zinc finger)"/>
    <property type="match status" value="2"/>
</dbReference>
<evidence type="ECO:0000259" key="14">
    <source>
        <dbReference type="PROSITE" id="PS51466"/>
    </source>
</evidence>
<comment type="pathway">
    <text evidence="2">Protein modification; protein sumoylation.</text>
</comment>
<dbReference type="GO" id="GO:0008270">
    <property type="term" value="F:zinc ion binding"/>
    <property type="evidence" value="ECO:0007669"/>
    <property type="project" value="UniProtKB-KW"/>
</dbReference>
<dbReference type="GO" id="GO:0006357">
    <property type="term" value="P:regulation of transcription by RNA polymerase II"/>
    <property type="evidence" value="ECO:0007669"/>
    <property type="project" value="TreeGrafter"/>
</dbReference>
<evidence type="ECO:0000256" key="5">
    <source>
        <dbReference type="ARBA" id="ARBA00022723"/>
    </source>
</evidence>
<dbReference type="InterPro" id="IPR023321">
    <property type="entry name" value="PINIT"/>
</dbReference>
<dbReference type="GO" id="GO:0061665">
    <property type="term" value="F:SUMO ligase activity"/>
    <property type="evidence" value="ECO:0007669"/>
    <property type="project" value="TreeGrafter"/>
</dbReference>
<dbReference type="InterPro" id="IPR004181">
    <property type="entry name" value="Znf_MIZ"/>
</dbReference>
<feature type="domain" description="SP-RING-type" evidence="13">
    <location>
        <begin position="914"/>
        <end position="995"/>
    </location>
</feature>
<dbReference type="Proteomes" id="UP000663852">
    <property type="component" value="Unassembled WGS sequence"/>
</dbReference>
<evidence type="ECO:0000256" key="6">
    <source>
        <dbReference type="ARBA" id="ARBA00022771"/>
    </source>
</evidence>
<dbReference type="PROSITE" id="PS51466">
    <property type="entry name" value="PINIT"/>
    <property type="match status" value="2"/>
</dbReference>
<keyword evidence="4" id="KW-0808">Transferase</keyword>
<organism evidence="15 16">
    <name type="scientific">Adineta ricciae</name>
    <name type="common">Rotifer</name>
    <dbReference type="NCBI Taxonomy" id="249248"/>
    <lineage>
        <taxon>Eukaryota</taxon>
        <taxon>Metazoa</taxon>
        <taxon>Spiralia</taxon>
        <taxon>Gnathifera</taxon>
        <taxon>Rotifera</taxon>
        <taxon>Eurotatoria</taxon>
        <taxon>Bdelloidea</taxon>
        <taxon>Adinetida</taxon>
        <taxon>Adinetidae</taxon>
        <taxon>Adineta</taxon>
    </lineage>
</organism>
<feature type="domain" description="SAP" evidence="12">
    <location>
        <begin position="622"/>
        <end position="656"/>
    </location>
</feature>
<evidence type="ECO:0000256" key="3">
    <source>
        <dbReference type="ARBA" id="ARBA00005383"/>
    </source>
</evidence>
<evidence type="ECO:0000313" key="16">
    <source>
        <dbReference type="Proteomes" id="UP000663852"/>
    </source>
</evidence>
<dbReference type="InterPro" id="IPR038654">
    <property type="entry name" value="PINIT_sf"/>
</dbReference>
<dbReference type="PANTHER" id="PTHR10782:SF94">
    <property type="entry name" value="SUPPRESSOR OF VARIEGATION 2-10, ISOFORM I"/>
    <property type="match status" value="1"/>
</dbReference>
<dbReference type="SUPFAM" id="SSF68906">
    <property type="entry name" value="SAP domain"/>
    <property type="match status" value="1"/>
</dbReference>
<dbReference type="PANTHER" id="PTHR10782">
    <property type="entry name" value="ZINC FINGER MIZ DOMAIN-CONTAINING PROTEIN"/>
    <property type="match status" value="1"/>
</dbReference>
<feature type="domain" description="PINIT" evidence="14">
    <location>
        <begin position="690"/>
        <end position="874"/>
    </location>
</feature>
<comment type="caution">
    <text evidence="15">The sequence shown here is derived from an EMBL/GenBank/DDBJ whole genome shotgun (WGS) entry which is preliminary data.</text>
</comment>
<feature type="domain" description="PINIT" evidence="14">
    <location>
        <begin position="240"/>
        <end position="422"/>
    </location>
</feature>
<proteinExistence type="inferred from homology"/>
<dbReference type="OrthoDB" id="10263264at2759"/>
<dbReference type="PROSITE" id="PS50800">
    <property type="entry name" value="SAP"/>
    <property type="match status" value="1"/>
</dbReference>
<dbReference type="Pfam" id="PF14324">
    <property type="entry name" value="PINIT"/>
    <property type="match status" value="1"/>
</dbReference>
<comment type="similarity">
    <text evidence="3">Belongs to the PIAS family.</text>
</comment>
<keyword evidence="7" id="KW-0833">Ubl conjugation pathway</keyword>
<feature type="region of interest" description="Disordered" evidence="11">
    <location>
        <begin position="1001"/>
        <end position="1082"/>
    </location>
</feature>
<dbReference type="InterPro" id="IPR036361">
    <property type="entry name" value="SAP_dom_sf"/>
</dbReference>
<evidence type="ECO:0000256" key="7">
    <source>
        <dbReference type="ARBA" id="ARBA00022786"/>
    </source>
</evidence>
<dbReference type="GO" id="GO:0005634">
    <property type="term" value="C:nucleus"/>
    <property type="evidence" value="ECO:0007669"/>
    <property type="project" value="UniProtKB-SubCell"/>
</dbReference>
<comment type="subcellular location">
    <subcellularLocation>
        <location evidence="1">Nucleus</location>
    </subcellularLocation>
</comment>
<evidence type="ECO:0000256" key="1">
    <source>
        <dbReference type="ARBA" id="ARBA00004123"/>
    </source>
</evidence>
<reference evidence="15" key="1">
    <citation type="submission" date="2021-02" db="EMBL/GenBank/DDBJ databases">
        <authorList>
            <person name="Nowell W R."/>
        </authorList>
    </citation>
    <scope>NUCLEOTIDE SEQUENCE</scope>
</reference>
<keyword evidence="9" id="KW-0539">Nucleus</keyword>
<keyword evidence="5" id="KW-0479">Metal-binding</keyword>
<gene>
    <name evidence="15" type="ORF">EDS130_LOCUS10545</name>
</gene>
<feature type="compositionally biased region" description="Basic and acidic residues" evidence="11">
    <location>
        <begin position="1042"/>
        <end position="1063"/>
    </location>
</feature>